<dbReference type="Proteomes" id="UP000272528">
    <property type="component" value="Chromosome"/>
</dbReference>
<dbReference type="GO" id="GO:0046872">
    <property type="term" value="F:metal ion binding"/>
    <property type="evidence" value="ECO:0007669"/>
    <property type="project" value="UniProtKB-KW"/>
</dbReference>
<dbReference type="RefSeq" id="WP_126017180.1">
    <property type="nucleotide sequence ID" value="NZ_CP034437.1"/>
</dbReference>
<dbReference type="AlphaFoldDB" id="A0A3Q8X7M1"/>
<dbReference type="GO" id="GO:0016491">
    <property type="term" value="F:oxidoreductase activity"/>
    <property type="evidence" value="ECO:0007669"/>
    <property type="project" value="UniProtKB-KW"/>
</dbReference>
<sequence length="89" mass="10087">MFGLPGKPIETDMQTVVMKELSLHGTTNAPRVWPRVIRMMAAGQVRVKPLLTHFFQFEEMDKAIAFARSQTDDAVKIIVLLDEDQGESR</sequence>
<name>A0A3Q8X7M1_9BACL</name>
<organism evidence="6 7">
    <name type="scientific">Paenibacillus albus</name>
    <dbReference type="NCBI Taxonomy" id="2495582"/>
    <lineage>
        <taxon>Bacteria</taxon>
        <taxon>Bacillati</taxon>
        <taxon>Bacillota</taxon>
        <taxon>Bacilli</taxon>
        <taxon>Bacillales</taxon>
        <taxon>Paenibacillaceae</taxon>
        <taxon>Paenibacillus</taxon>
    </lineage>
</organism>
<evidence type="ECO:0000256" key="3">
    <source>
        <dbReference type="ARBA" id="ARBA00022723"/>
    </source>
</evidence>
<dbReference type="EMBL" id="CP034437">
    <property type="protein sequence ID" value="AZN41473.1"/>
    <property type="molecule type" value="Genomic_DNA"/>
</dbReference>
<dbReference type="OrthoDB" id="9777057at2"/>
<accession>A0A3Q8X7M1</accession>
<dbReference type="Gene3D" id="3.90.180.10">
    <property type="entry name" value="Medium-chain alcohol dehydrogenases, catalytic domain"/>
    <property type="match status" value="1"/>
</dbReference>
<proteinExistence type="inferred from homology"/>
<comment type="cofactor">
    <cofactor evidence="1">
        <name>Zn(2+)</name>
        <dbReference type="ChEBI" id="CHEBI:29105"/>
    </cofactor>
</comment>
<keyword evidence="7" id="KW-1185">Reference proteome</keyword>
<keyword evidence="4" id="KW-0862">Zinc</keyword>
<dbReference type="KEGG" id="palb:EJC50_18695"/>
<evidence type="ECO:0000313" key="6">
    <source>
        <dbReference type="EMBL" id="AZN41473.1"/>
    </source>
</evidence>
<evidence type="ECO:0000256" key="4">
    <source>
        <dbReference type="ARBA" id="ARBA00022833"/>
    </source>
</evidence>
<keyword evidence="3" id="KW-0479">Metal-binding</keyword>
<keyword evidence="5" id="KW-0560">Oxidoreductase</keyword>
<dbReference type="Gene3D" id="3.40.50.720">
    <property type="entry name" value="NAD(P)-binding Rossmann-like Domain"/>
    <property type="match status" value="1"/>
</dbReference>
<dbReference type="PANTHER" id="PTHR43161">
    <property type="entry name" value="SORBITOL DEHYDROGENASE"/>
    <property type="match status" value="1"/>
</dbReference>
<evidence type="ECO:0008006" key="8">
    <source>
        <dbReference type="Google" id="ProtNLM"/>
    </source>
</evidence>
<protein>
    <recommendedName>
        <fullName evidence="8">Alcohol dehydrogenase-like C-terminal domain-containing protein</fullName>
    </recommendedName>
</protein>
<comment type="similarity">
    <text evidence="2">Belongs to the zinc-containing alcohol dehydrogenase family.</text>
</comment>
<evidence type="ECO:0000313" key="7">
    <source>
        <dbReference type="Proteomes" id="UP000272528"/>
    </source>
</evidence>
<evidence type="ECO:0000256" key="2">
    <source>
        <dbReference type="ARBA" id="ARBA00008072"/>
    </source>
</evidence>
<gene>
    <name evidence="6" type="ORF">EJC50_18695</name>
</gene>
<evidence type="ECO:0000256" key="1">
    <source>
        <dbReference type="ARBA" id="ARBA00001947"/>
    </source>
</evidence>
<reference evidence="7" key="1">
    <citation type="submission" date="2018-12" db="EMBL/GenBank/DDBJ databases">
        <title>Genome sequence of Peanibacillus sp.</title>
        <authorList>
            <person name="Subramani G."/>
            <person name="Srinivasan S."/>
            <person name="Kim M.K."/>
        </authorList>
    </citation>
    <scope>NUCLEOTIDE SEQUENCE [LARGE SCALE GENOMIC DNA]</scope>
    <source>
        <strain evidence="7">18JY67-1</strain>
    </source>
</reference>
<evidence type="ECO:0000256" key="5">
    <source>
        <dbReference type="ARBA" id="ARBA00023002"/>
    </source>
</evidence>